<evidence type="ECO:0000313" key="1">
    <source>
        <dbReference type="EMBL" id="KAJ4710162.1"/>
    </source>
</evidence>
<accession>A0ACC1XGY6</accession>
<proteinExistence type="predicted"/>
<keyword evidence="2" id="KW-1185">Reference proteome</keyword>
<dbReference type="Proteomes" id="UP001164539">
    <property type="component" value="Chromosome 9"/>
</dbReference>
<dbReference type="EMBL" id="CM051402">
    <property type="protein sequence ID" value="KAJ4710162.1"/>
    <property type="molecule type" value="Genomic_DNA"/>
</dbReference>
<name>A0ACC1XGY6_MELAZ</name>
<organism evidence="1 2">
    <name type="scientific">Melia azedarach</name>
    <name type="common">Chinaberry tree</name>
    <dbReference type="NCBI Taxonomy" id="155640"/>
    <lineage>
        <taxon>Eukaryota</taxon>
        <taxon>Viridiplantae</taxon>
        <taxon>Streptophyta</taxon>
        <taxon>Embryophyta</taxon>
        <taxon>Tracheophyta</taxon>
        <taxon>Spermatophyta</taxon>
        <taxon>Magnoliopsida</taxon>
        <taxon>eudicotyledons</taxon>
        <taxon>Gunneridae</taxon>
        <taxon>Pentapetalae</taxon>
        <taxon>rosids</taxon>
        <taxon>malvids</taxon>
        <taxon>Sapindales</taxon>
        <taxon>Meliaceae</taxon>
        <taxon>Melia</taxon>
    </lineage>
</organism>
<sequence>MPGNQGEVMWPRLVANKILRKTLGSNNFVADFPSNEETLLDIPSFDEQSMGQESTLFNHHEETHNYKVFVSTWNVGGVVPNEDIDMEDWLDLRNTFSDIYVLGFQEIVPLRPSNVLGSDNNKIFMKWNSLIRKALNNKQNHKPEELQNLSPIHEGKSIETTINSPDFRCIISKQMVGILISVWIRNDLRPYIRHPSVSCVGCGIMGCLGNKGSVSVRFQLYETSFCFICSHLASGGKEGDEKYRNSDVSEIFSRTSFPRGPLLNLPRNILDHDRVILLGDLNYRISLPEETTRLLVEREEWNALLQNDQLRTELMNGQQFQGWHEGTIKFPPTYKYFPNSDVYYGCVCGKKGKKRRAPAWCDRIIWYGKGLKQHQYVRGESKLSDHRPVKAIFTAEVRVLQTVKNIQSFFISERFERITSHFEVSLNDNHDFLCKPRSSSLK</sequence>
<gene>
    <name evidence="1" type="ORF">OWV82_016381</name>
</gene>
<evidence type="ECO:0000313" key="2">
    <source>
        <dbReference type="Proteomes" id="UP001164539"/>
    </source>
</evidence>
<comment type="caution">
    <text evidence="1">The sequence shown here is derived from an EMBL/GenBank/DDBJ whole genome shotgun (WGS) entry which is preliminary data.</text>
</comment>
<protein>
    <submittedName>
        <fullName evidence="1">Type I inositol polyphosphate 5-phosphatase</fullName>
    </submittedName>
</protein>
<reference evidence="1 2" key="1">
    <citation type="journal article" date="2023" name="Science">
        <title>Complex scaffold remodeling in plant triterpene biosynthesis.</title>
        <authorList>
            <person name="De La Pena R."/>
            <person name="Hodgson H."/>
            <person name="Liu J.C."/>
            <person name="Stephenson M.J."/>
            <person name="Martin A.C."/>
            <person name="Owen C."/>
            <person name="Harkess A."/>
            <person name="Leebens-Mack J."/>
            <person name="Jimenez L.E."/>
            <person name="Osbourn A."/>
            <person name="Sattely E.S."/>
        </authorList>
    </citation>
    <scope>NUCLEOTIDE SEQUENCE [LARGE SCALE GENOMIC DNA]</scope>
    <source>
        <strain evidence="2">cv. JPN11</strain>
        <tissue evidence="1">Leaf</tissue>
    </source>
</reference>